<evidence type="ECO:0000313" key="2">
    <source>
        <dbReference type="Proteomes" id="UP001054945"/>
    </source>
</evidence>
<reference evidence="1 2" key="1">
    <citation type="submission" date="2021-06" db="EMBL/GenBank/DDBJ databases">
        <title>Caerostris extrusa draft genome.</title>
        <authorList>
            <person name="Kono N."/>
            <person name="Arakawa K."/>
        </authorList>
    </citation>
    <scope>NUCLEOTIDE SEQUENCE [LARGE SCALE GENOMIC DNA]</scope>
</reference>
<protein>
    <submittedName>
        <fullName evidence="1">Uncharacterized protein</fullName>
    </submittedName>
</protein>
<comment type="caution">
    <text evidence="1">The sequence shown here is derived from an EMBL/GenBank/DDBJ whole genome shotgun (WGS) entry which is preliminary data.</text>
</comment>
<organism evidence="1 2">
    <name type="scientific">Caerostris extrusa</name>
    <name type="common">Bark spider</name>
    <name type="synonym">Caerostris bankana</name>
    <dbReference type="NCBI Taxonomy" id="172846"/>
    <lineage>
        <taxon>Eukaryota</taxon>
        <taxon>Metazoa</taxon>
        <taxon>Ecdysozoa</taxon>
        <taxon>Arthropoda</taxon>
        <taxon>Chelicerata</taxon>
        <taxon>Arachnida</taxon>
        <taxon>Araneae</taxon>
        <taxon>Araneomorphae</taxon>
        <taxon>Entelegynae</taxon>
        <taxon>Araneoidea</taxon>
        <taxon>Araneidae</taxon>
        <taxon>Caerostris</taxon>
    </lineage>
</organism>
<dbReference type="Proteomes" id="UP001054945">
    <property type="component" value="Unassembled WGS sequence"/>
</dbReference>
<keyword evidence="2" id="KW-1185">Reference proteome</keyword>
<sequence length="218" mass="24614">MHWGTIDAQPLLTLRCCGEPKNLPMRARDKEAAHPFFFSYQPEWAVLSLFGKSTHPQQSFGTGRVVGGAESQNELLWQRRVAVKDDMHATSPGVWSHLLNGKGRRRSRACYKGVEGERDRKESPCRIRDDAGDADDPRLMSSAVWRRGRGRKGRRAAWEHTLSLSLCCLGNTGIQKSMAHFPEFEKVEFVNIGIPESLFNNSLIKESIFCTAEVHFIS</sequence>
<dbReference type="EMBL" id="BPLR01008544">
    <property type="protein sequence ID" value="GIY25434.1"/>
    <property type="molecule type" value="Genomic_DNA"/>
</dbReference>
<evidence type="ECO:0000313" key="1">
    <source>
        <dbReference type="EMBL" id="GIY25434.1"/>
    </source>
</evidence>
<name>A0AAV4RXK7_CAEEX</name>
<accession>A0AAV4RXK7</accession>
<dbReference type="AlphaFoldDB" id="A0AAV4RXK7"/>
<gene>
    <name evidence="1" type="ORF">CEXT_654071</name>
</gene>
<proteinExistence type="predicted"/>